<keyword evidence="2" id="KW-0175">Coiled coil</keyword>
<dbReference type="CDD" id="cd00093">
    <property type="entry name" value="HTH_XRE"/>
    <property type="match status" value="1"/>
</dbReference>
<accession>A0ABT4LXT2</accession>
<dbReference type="Pfam" id="PF01381">
    <property type="entry name" value="HTH_3"/>
    <property type="match status" value="1"/>
</dbReference>
<gene>
    <name evidence="4" type="ORF">O4G74_13965</name>
</gene>
<dbReference type="PANTHER" id="PTHR43236:SF2">
    <property type="entry name" value="BLL0069 PROTEIN"/>
    <property type="match status" value="1"/>
</dbReference>
<evidence type="ECO:0000256" key="1">
    <source>
        <dbReference type="ARBA" id="ARBA00007227"/>
    </source>
</evidence>
<protein>
    <submittedName>
        <fullName evidence="4">XRE family transcriptional regulator</fullName>
    </submittedName>
</protein>
<dbReference type="InterPro" id="IPR010359">
    <property type="entry name" value="IrrE_HExxH"/>
</dbReference>
<dbReference type="Proteomes" id="UP001083770">
    <property type="component" value="Unassembled WGS sequence"/>
</dbReference>
<keyword evidence="5" id="KW-1185">Reference proteome</keyword>
<dbReference type="InterPro" id="IPR052345">
    <property type="entry name" value="Rad_response_metalloprotease"/>
</dbReference>
<evidence type="ECO:0000313" key="5">
    <source>
        <dbReference type="Proteomes" id="UP001083770"/>
    </source>
</evidence>
<dbReference type="Gene3D" id="1.10.260.40">
    <property type="entry name" value="lambda repressor-like DNA-binding domains"/>
    <property type="match status" value="1"/>
</dbReference>
<comment type="caution">
    <text evidence="4">The sequence shown here is derived from an EMBL/GenBank/DDBJ whole genome shotgun (WGS) entry which is preliminary data.</text>
</comment>
<dbReference type="PANTHER" id="PTHR43236">
    <property type="entry name" value="ANTITOXIN HIGA1"/>
    <property type="match status" value="1"/>
</dbReference>
<dbReference type="SUPFAM" id="SSF47413">
    <property type="entry name" value="lambda repressor-like DNA-binding domains"/>
    <property type="match status" value="1"/>
</dbReference>
<reference evidence="4" key="1">
    <citation type="submission" date="2022-12" db="EMBL/GenBank/DDBJ databases">
        <title>Bacterial isolates from different developmental stages of Nematostella vectensis.</title>
        <authorList>
            <person name="Fraune S."/>
        </authorList>
    </citation>
    <scope>NUCLEOTIDE SEQUENCE</scope>
    <source>
        <strain evidence="4">G21632-S1</strain>
    </source>
</reference>
<feature type="domain" description="HTH cro/C1-type" evidence="3">
    <location>
        <begin position="81"/>
        <end position="136"/>
    </location>
</feature>
<dbReference type="RefSeq" id="WP_034813677.1">
    <property type="nucleotide sequence ID" value="NZ_JAPWGW010000004.1"/>
</dbReference>
<evidence type="ECO:0000313" key="4">
    <source>
        <dbReference type="EMBL" id="MCZ4299167.1"/>
    </source>
</evidence>
<feature type="coiled-coil region" evidence="2">
    <location>
        <begin position="8"/>
        <end position="61"/>
    </location>
</feature>
<evidence type="ECO:0000256" key="2">
    <source>
        <dbReference type="SAM" id="Coils"/>
    </source>
</evidence>
<dbReference type="EMBL" id="JAPWGW010000004">
    <property type="protein sequence ID" value="MCZ4299167.1"/>
    <property type="molecule type" value="Genomic_DNA"/>
</dbReference>
<dbReference type="InterPro" id="IPR001387">
    <property type="entry name" value="Cro/C1-type_HTH"/>
</dbReference>
<sequence>MILSNKQLSVAKRELERLRAALDQCQTTTDDPNSWIAKIEADALKSQIADIEVEIQEYELLRDRQIAFSESYSLADLPRILVQARIAKGWSQTELAAMLDMKQQQVQRYEANGYLGASLSRLIELADVLGVQVAQSFSSNDEQSGGVLTWRSLDDVAWDKFPVKEMVRRSWFKPELGQSLVAGARAYVETVAGGAIAGAHHRKKLRGKNLPDEIALLAWQVRVLDLARQKTNVSQLPDFDHNENWVKELVGLSADDEGPSKAADMLWRHGVVLVIEPHLPGSYLDGAAMLSLSDNPIVALTLRFDRLDNFWFVLLHELGHVFRHLFDHTHFDFFDEEGPTGDDILEKEADNFALDMLVPPESWAACLSRFALSADAVRLDAERLNIHPSILAGRIRRERNDYTILTDLVGQGEVHRQFEEG</sequence>
<dbReference type="InterPro" id="IPR010982">
    <property type="entry name" value="Lambda_DNA-bd_dom_sf"/>
</dbReference>
<dbReference type="SMART" id="SM00530">
    <property type="entry name" value="HTH_XRE"/>
    <property type="match status" value="1"/>
</dbReference>
<name>A0ABT4LXT2_9PROT</name>
<dbReference type="Pfam" id="PF06114">
    <property type="entry name" value="Peptidase_M78"/>
    <property type="match status" value="1"/>
</dbReference>
<organism evidence="4 5">
    <name type="scientific">Henriciella marina</name>
    <dbReference type="NCBI Taxonomy" id="453851"/>
    <lineage>
        <taxon>Bacteria</taxon>
        <taxon>Pseudomonadati</taxon>
        <taxon>Pseudomonadota</taxon>
        <taxon>Alphaproteobacteria</taxon>
        <taxon>Hyphomonadales</taxon>
        <taxon>Hyphomonadaceae</taxon>
        <taxon>Henriciella</taxon>
    </lineage>
</organism>
<comment type="similarity">
    <text evidence="1">Belongs to the short-chain fatty acyl-CoA assimilation regulator (ScfR) family.</text>
</comment>
<evidence type="ECO:0000259" key="3">
    <source>
        <dbReference type="PROSITE" id="PS50943"/>
    </source>
</evidence>
<proteinExistence type="inferred from homology"/>
<dbReference type="PROSITE" id="PS50943">
    <property type="entry name" value="HTH_CROC1"/>
    <property type="match status" value="1"/>
</dbReference>